<dbReference type="EMBL" id="PDNC01000005">
    <property type="protein sequence ID" value="PGH09262.1"/>
    <property type="molecule type" value="Genomic_DNA"/>
</dbReference>
<accession>A0A2B7XKT1</accession>
<dbReference type="Proteomes" id="UP000224080">
    <property type="component" value="Unassembled WGS sequence"/>
</dbReference>
<sequence length="244" mass="26797">MTQLRLWSICPLTGGIVNVTVRALRSPLIRPRETTQRGDCEEKSRISSPKEIFWVREFDNEVCSAICCAQAPFDRARQVYFYGANLEHLVTIVQAVEANALALFAFDGPLSGLPSDVLVPQFIHHDKDSHLLIIEKLRNLAPLSDYLCPGRGINGDVGQLLAHLHLYLLASKLQQSRSAIYSAVLALIQGINDLCHARSLTNGGSLWTLAPSAPSNSPPPTSPVARTFRSVITIHGREIINNAI</sequence>
<name>A0A2B7XKT1_9EURO</name>
<protein>
    <submittedName>
        <fullName evidence="1">Uncharacterized protein</fullName>
    </submittedName>
</protein>
<dbReference type="STRING" id="2060905.A0A2B7XKT1"/>
<gene>
    <name evidence="1" type="ORF">GX51_00704</name>
</gene>
<evidence type="ECO:0000313" key="1">
    <source>
        <dbReference type="EMBL" id="PGH09262.1"/>
    </source>
</evidence>
<keyword evidence="2" id="KW-1185">Reference proteome</keyword>
<dbReference type="OrthoDB" id="25129at2759"/>
<organism evidence="1 2">
    <name type="scientific">Blastomyces parvus</name>
    <dbReference type="NCBI Taxonomy" id="2060905"/>
    <lineage>
        <taxon>Eukaryota</taxon>
        <taxon>Fungi</taxon>
        <taxon>Dikarya</taxon>
        <taxon>Ascomycota</taxon>
        <taxon>Pezizomycotina</taxon>
        <taxon>Eurotiomycetes</taxon>
        <taxon>Eurotiomycetidae</taxon>
        <taxon>Onygenales</taxon>
        <taxon>Ajellomycetaceae</taxon>
        <taxon>Blastomyces</taxon>
    </lineage>
</organism>
<proteinExistence type="predicted"/>
<dbReference type="AlphaFoldDB" id="A0A2B7XKT1"/>
<comment type="caution">
    <text evidence="1">The sequence shown here is derived from an EMBL/GenBank/DDBJ whole genome shotgun (WGS) entry which is preliminary data.</text>
</comment>
<reference evidence="1 2" key="1">
    <citation type="submission" date="2017-10" db="EMBL/GenBank/DDBJ databases">
        <title>Comparative genomics in systemic dimorphic fungi from Ajellomycetaceae.</title>
        <authorList>
            <person name="Munoz J.F."/>
            <person name="Mcewen J.G."/>
            <person name="Clay O.K."/>
            <person name="Cuomo C.A."/>
        </authorList>
    </citation>
    <scope>NUCLEOTIDE SEQUENCE [LARGE SCALE GENOMIC DNA]</scope>
    <source>
        <strain evidence="1 2">UAMH130</strain>
    </source>
</reference>
<evidence type="ECO:0000313" key="2">
    <source>
        <dbReference type="Proteomes" id="UP000224080"/>
    </source>
</evidence>